<sequence>MSRHRFYGVTWCALIIALLSTVADAIFNQRFSVVTTVLHE</sequence>
<name>A0A0E9X2K5_ANGAN</name>
<reference evidence="1" key="2">
    <citation type="journal article" date="2015" name="Fish Shellfish Immunol.">
        <title>Early steps in the European eel (Anguilla anguilla)-Vibrio vulnificus interaction in the gills: Role of the RtxA13 toxin.</title>
        <authorList>
            <person name="Callol A."/>
            <person name="Pajuelo D."/>
            <person name="Ebbesson L."/>
            <person name="Teles M."/>
            <person name="MacKenzie S."/>
            <person name="Amaro C."/>
        </authorList>
    </citation>
    <scope>NUCLEOTIDE SEQUENCE</scope>
</reference>
<dbReference type="EMBL" id="GBXM01011866">
    <property type="protein sequence ID" value="JAH96711.1"/>
    <property type="molecule type" value="Transcribed_RNA"/>
</dbReference>
<dbReference type="AlphaFoldDB" id="A0A0E9X2K5"/>
<reference evidence="1" key="1">
    <citation type="submission" date="2014-11" db="EMBL/GenBank/DDBJ databases">
        <authorList>
            <person name="Amaro Gonzalez C."/>
        </authorList>
    </citation>
    <scope>NUCLEOTIDE SEQUENCE</scope>
</reference>
<protein>
    <submittedName>
        <fullName evidence="1">Uncharacterized protein</fullName>
    </submittedName>
</protein>
<accession>A0A0E9X2K5</accession>
<evidence type="ECO:0000313" key="1">
    <source>
        <dbReference type="EMBL" id="JAH96711.1"/>
    </source>
</evidence>
<organism evidence="1">
    <name type="scientific">Anguilla anguilla</name>
    <name type="common">European freshwater eel</name>
    <name type="synonym">Muraena anguilla</name>
    <dbReference type="NCBI Taxonomy" id="7936"/>
    <lineage>
        <taxon>Eukaryota</taxon>
        <taxon>Metazoa</taxon>
        <taxon>Chordata</taxon>
        <taxon>Craniata</taxon>
        <taxon>Vertebrata</taxon>
        <taxon>Euteleostomi</taxon>
        <taxon>Actinopterygii</taxon>
        <taxon>Neopterygii</taxon>
        <taxon>Teleostei</taxon>
        <taxon>Anguilliformes</taxon>
        <taxon>Anguillidae</taxon>
        <taxon>Anguilla</taxon>
    </lineage>
</organism>
<proteinExistence type="predicted"/>